<dbReference type="NCBIfam" id="NF001750">
    <property type="entry name" value="PRK00476.1"/>
    <property type="match status" value="1"/>
</dbReference>
<dbReference type="InterPro" id="IPR045864">
    <property type="entry name" value="aa-tRNA-synth_II/BPL/LPL"/>
</dbReference>
<keyword evidence="3 7" id="KW-0547">Nucleotide-binding</keyword>
<comment type="catalytic activity">
    <reaction evidence="7">
        <text>tRNA(Asx) + L-aspartate + ATP = L-aspartyl-tRNA(Asx) + AMP + diphosphate</text>
        <dbReference type="Rhea" id="RHEA:18349"/>
        <dbReference type="Rhea" id="RHEA-COMP:9710"/>
        <dbReference type="Rhea" id="RHEA-COMP:9711"/>
        <dbReference type="ChEBI" id="CHEBI:29991"/>
        <dbReference type="ChEBI" id="CHEBI:30616"/>
        <dbReference type="ChEBI" id="CHEBI:33019"/>
        <dbReference type="ChEBI" id="CHEBI:78442"/>
        <dbReference type="ChEBI" id="CHEBI:78516"/>
        <dbReference type="ChEBI" id="CHEBI:456215"/>
        <dbReference type="EC" id="6.1.1.23"/>
    </reaction>
</comment>
<dbReference type="SUPFAM" id="SSF50249">
    <property type="entry name" value="Nucleic acid-binding proteins"/>
    <property type="match status" value="1"/>
</dbReference>
<organism evidence="9">
    <name type="scientific">Schlesneria paludicola</name>
    <dbReference type="NCBI Taxonomy" id="360056"/>
    <lineage>
        <taxon>Bacteria</taxon>
        <taxon>Pseudomonadati</taxon>
        <taxon>Planctomycetota</taxon>
        <taxon>Planctomycetia</taxon>
        <taxon>Planctomycetales</taxon>
        <taxon>Planctomycetaceae</taxon>
        <taxon>Schlesneria</taxon>
    </lineage>
</organism>
<feature type="binding site" evidence="7">
    <location>
        <position position="491"/>
    </location>
    <ligand>
        <name>L-aspartate</name>
        <dbReference type="ChEBI" id="CHEBI:29991"/>
    </ligand>
</feature>
<dbReference type="InterPro" id="IPR047090">
    <property type="entry name" value="AspRS_core"/>
</dbReference>
<dbReference type="GO" id="GO:0005524">
    <property type="term" value="F:ATP binding"/>
    <property type="evidence" value="ECO:0007669"/>
    <property type="project" value="UniProtKB-UniRule"/>
</dbReference>
<feature type="binding site" evidence="7">
    <location>
        <position position="230"/>
    </location>
    <ligand>
        <name>ATP</name>
        <dbReference type="ChEBI" id="CHEBI:30616"/>
    </ligand>
</feature>
<evidence type="ECO:0000256" key="4">
    <source>
        <dbReference type="ARBA" id="ARBA00022840"/>
    </source>
</evidence>
<comment type="caution">
    <text evidence="9">The sequence shown here is derived from an EMBL/GenBank/DDBJ whole genome shotgun (WGS) entry which is preliminary data.</text>
</comment>
<evidence type="ECO:0000256" key="3">
    <source>
        <dbReference type="ARBA" id="ARBA00022741"/>
    </source>
</evidence>
<dbReference type="HAMAP" id="MF_00044">
    <property type="entry name" value="Asp_tRNA_synth_type1"/>
    <property type="match status" value="1"/>
</dbReference>
<dbReference type="Gene3D" id="3.30.1360.30">
    <property type="entry name" value="GAD-like domain"/>
    <property type="match status" value="1"/>
</dbReference>
<gene>
    <name evidence="7 9" type="primary">aspS</name>
    <name evidence="9" type="ORF">ENS64_17115</name>
</gene>
<feature type="binding site" evidence="7">
    <location>
        <begin position="221"/>
        <end position="223"/>
    </location>
    <ligand>
        <name>ATP</name>
        <dbReference type="ChEBI" id="CHEBI:30616"/>
    </ligand>
</feature>
<dbReference type="NCBIfam" id="TIGR00459">
    <property type="entry name" value="aspS_bact"/>
    <property type="match status" value="1"/>
</dbReference>
<dbReference type="InterPro" id="IPR004524">
    <property type="entry name" value="Asp-tRNA-ligase_1"/>
</dbReference>
<proteinExistence type="inferred from homology"/>
<comment type="subunit">
    <text evidence="7">Homodimer.</text>
</comment>
<feature type="site" description="Important for tRNA non-discrimination" evidence="7">
    <location>
        <position position="31"/>
    </location>
</feature>
<dbReference type="GO" id="GO:0005737">
    <property type="term" value="C:cytoplasm"/>
    <property type="evidence" value="ECO:0007669"/>
    <property type="project" value="UniProtKB-SubCell"/>
</dbReference>
<dbReference type="InterPro" id="IPR002312">
    <property type="entry name" value="Asp/Asn-tRNA-synth_IIb"/>
</dbReference>
<protein>
    <recommendedName>
        <fullName evidence="7">Aspartate--tRNA(Asp/Asn) ligase</fullName>
        <ecNumber evidence="7">6.1.1.23</ecNumber>
    </recommendedName>
    <alternativeName>
        <fullName evidence="7">Aspartyl-tRNA synthetase</fullName>
        <shortName evidence="7">AspRS</shortName>
    </alternativeName>
    <alternativeName>
        <fullName evidence="7">Non-discriminating aspartyl-tRNA synthetase</fullName>
        <shortName evidence="7">ND-AspRS</shortName>
    </alternativeName>
</protein>
<keyword evidence="2 7" id="KW-0436">Ligase</keyword>
<feature type="binding site" evidence="7">
    <location>
        <position position="221"/>
    </location>
    <ligand>
        <name>L-aspartate</name>
        <dbReference type="ChEBI" id="CHEBI:29991"/>
    </ligand>
</feature>
<sequence length="590" mass="66900">MLRTHTCGELRKAHQGHTVTLCGWVDKYRDHRGIVFIDLRDRYGRTQVKFDLAESSEIQQTARGLRYEDVIQVTGVVEPRPDDQANPKLATGEIEVLARELRVLNKSKTPPFEPDTTALPNEELRLKHRFLDLRRPELQRAIILRHQLTKIVRDYFDELGFLEIETPMLGRSTPEGARDYLVPSRVHPGAFYALPQSPQLYKQILMVAGFDRYVQIARCFRDEDLRADRQPEFTQIDVEMAFVTREDILTTIDGLIARLVRDLRGQQLTLPLPRYSYAEVMEKYGTDKPDLRFGMELMDLGDIAAKCGFGVFQTTVQSGGRVRGLKAAGAADKYSRKTIDELTEFVKNYGAKGLAFFRVKSASELDSPIAKFFSAEHQQQIISRFQAEPGDLLFCVADSQKVTSAALAALRHRLGRELNLYDPRELKAAWVLDFPMYAWNEDEQRWEAEHHPFCQPVDEDLPLFDTDPGKIRAQSYDLVCNGYEAASGSVRIHDPAVQQRVFNFIGITPADAEARFGFLLEALRYGAPPHAGIALGLDRWVMLFAGTDNIRDVIAFPKTQKASDLLTGAPSAVDPRQLRELHIRLDVPQG</sequence>
<keyword evidence="6 7" id="KW-0030">Aminoacyl-tRNA synthetase</keyword>
<comment type="function">
    <text evidence="7">Aspartyl-tRNA synthetase with relaxed tRNA specificity since it is able to aspartylate not only its cognate tRNA(Asp) but also tRNA(Asn). Reaction proceeds in two steps: L-aspartate is first activated by ATP to form Asp-AMP and then transferred to the acceptor end of tRNA(Asp/Asn).</text>
</comment>
<feature type="binding site" evidence="7">
    <location>
        <begin position="536"/>
        <end position="539"/>
    </location>
    <ligand>
        <name>ATP</name>
        <dbReference type="ChEBI" id="CHEBI:30616"/>
    </ligand>
</feature>
<keyword evidence="4 7" id="KW-0067">ATP-binding</keyword>
<feature type="binding site" evidence="7">
    <location>
        <position position="175"/>
    </location>
    <ligand>
        <name>L-aspartate</name>
        <dbReference type="ChEBI" id="CHEBI:29991"/>
    </ligand>
</feature>
<dbReference type="CDD" id="cd00777">
    <property type="entry name" value="AspRS_core"/>
    <property type="match status" value="1"/>
</dbReference>
<keyword evidence="5 7" id="KW-0648">Protein biosynthesis</keyword>
<dbReference type="Gene3D" id="3.30.930.10">
    <property type="entry name" value="Bira Bifunctional Protein, Domain 2"/>
    <property type="match status" value="1"/>
</dbReference>
<dbReference type="GO" id="GO:0003676">
    <property type="term" value="F:nucleic acid binding"/>
    <property type="evidence" value="ECO:0007669"/>
    <property type="project" value="InterPro"/>
</dbReference>
<feature type="binding site" evidence="7">
    <location>
        <position position="450"/>
    </location>
    <ligand>
        <name>L-aspartate</name>
        <dbReference type="ChEBI" id="CHEBI:29991"/>
    </ligand>
</feature>
<keyword evidence="7" id="KW-0963">Cytoplasm</keyword>
<comment type="similarity">
    <text evidence="1 7">Belongs to the class-II aminoacyl-tRNA synthetase family. Type 1 subfamily.</text>
</comment>
<dbReference type="GO" id="GO:0050560">
    <property type="term" value="F:aspartate-tRNA(Asn) ligase activity"/>
    <property type="evidence" value="ECO:0007669"/>
    <property type="project" value="UniProtKB-EC"/>
</dbReference>
<evidence type="ECO:0000256" key="2">
    <source>
        <dbReference type="ARBA" id="ARBA00022598"/>
    </source>
</evidence>
<dbReference type="AlphaFoldDB" id="A0A7C4QTE5"/>
<evidence type="ECO:0000256" key="1">
    <source>
        <dbReference type="ARBA" id="ARBA00006303"/>
    </source>
</evidence>
<dbReference type="Pfam" id="PF02938">
    <property type="entry name" value="GAD"/>
    <property type="match status" value="1"/>
</dbReference>
<dbReference type="Gene3D" id="2.40.50.140">
    <property type="entry name" value="Nucleic acid-binding proteins"/>
    <property type="match status" value="1"/>
</dbReference>
<dbReference type="PROSITE" id="PS50862">
    <property type="entry name" value="AA_TRNA_LIGASE_II"/>
    <property type="match status" value="1"/>
</dbReference>
<dbReference type="GO" id="GO:0004815">
    <property type="term" value="F:aspartate-tRNA ligase activity"/>
    <property type="evidence" value="ECO:0007669"/>
    <property type="project" value="UniProtKB-UniRule"/>
</dbReference>
<dbReference type="CDD" id="cd04317">
    <property type="entry name" value="EcAspRS_like_N"/>
    <property type="match status" value="1"/>
</dbReference>
<evidence type="ECO:0000256" key="7">
    <source>
        <dbReference type="HAMAP-Rule" id="MF_00044"/>
    </source>
</evidence>
<comment type="caution">
    <text evidence="7">Lacks conserved residue(s) required for the propagation of feature annotation.</text>
</comment>
<dbReference type="PANTHER" id="PTHR22594:SF5">
    <property type="entry name" value="ASPARTATE--TRNA LIGASE, MITOCHONDRIAL"/>
    <property type="match status" value="1"/>
</dbReference>
<dbReference type="PRINTS" id="PR01042">
    <property type="entry name" value="TRNASYNTHASP"/>
</dbReference>
<dbReference type="InterPro" id="IPR006195">
    <property type="entry name" value="aa-tRNA-synth_II"/>
</dbReference>
<dbReference type="InterPro" id="IPR047089">
    <property type="entry name" value="Asp-tRNA-ligase_1_N"/>
</dbReference>
<dbReference type="EMBL" id="DSVQ01000019">
    <property type="protein sequence ID" value="HGT40968.1"/>
    <property type="molecule type" value="Genomic_DNA"/>
</dbReference>
<name>A0A7C4QTE5_9PLAN</name>
<evidence type="ECO:0000259" key="8">
    <source>
        <dbReference type="PROSITE" id="PS50862"/>
    </source>
</evidence>
<evidence type="ECO:0000313" key="9">
    <source>
        <dbReference type="EMBL" id="HGT40968.1"/>
    </source>
</evidence>
<dbReference type="SUPFAM" id="SSF55261">
    <property type="entry name" value="GAD domain-like"/>
    <property type="match status" value="1"/>
</dbReference>
<dbReference type="InterPro" id="IPR004365">
    <property type="entry name" value="NA-bd_OB_tRNA"/>
</dbReference>
<feature type="region of interest" description="Aspartate" evidence="7">
    <location>
        <begin position="199"/>
        <end position="202"/>
    </location>
</feature>
<dbReference type="EC" id="6.1.1.23" evidence="7"/>
<evidence type="ECO:0000256" key="5">
    <source>
        <dbReference type="ARBA" id="ARBA00022917"/>
    </source>
</evidence>
<dbReference type="PANTHER" id="PTHR22594">
    <property type="entry name" value="ASPARTYL/LYSYL-TRNA SYNTHETASE"/>
    <property type="match status" value="1"/>
</dbReference>
<reference evidence="9" key="1">
    <citation type="journal article" date="2020" name="mSystems">
        <title>Genome- and Community-Level Interaction Insights into Carbon Utilization and Element Cycling Functions of Hydrothermarchaeota in Hydrothermal Sediment.</title>
        <authorList>
            <person name="Zhou Z."/>
            <person name="Liu Y."/>
            <person name="Xu W."/>
            <person name="Pan J."/>
            <person name="Luo Z.H."/>
            <person name="Li M."/>
        </authorList>
    </citation>
    <scope>NUCLEOTIDE SEQUENCE [LARGE SCALE GENOMIC DNA]</scope>
    <source>
        <strain evidence="9">SpSt-508</strain>
    </source>
</reference>
<dbReference type="InterPro" id="IPR004364">
    <property type="entry name" value="Aa-tRNA-synt_II"/>
</dbReference>
<evidence type="ECO:0000256" key="6">
    <source>
        <dbReference type="ARBA" id="ARBA00023146"/>
    </source>
</evidence>
<dbReference type="Pfam" id="PF01336">
    <property type="entry name" value="tRNA_anti-codon"/>
    <property type="match status" value="1"/>
</dbReference>
<feature type="binding site" evidence="7">
    <location>
        <position position="484"/>
    </location>
    <ligand>
        <name>ATP</name>
        <dbReference type="ChEBI" id="CHEBI:30616"/>
    </ligand>
</feature>
<dbReference type="Pfam" id="PF00152">
    <property type="entry name" value="tRNA-synt_2"/>
    <property type="match status" value="1"/>
</dbReference>
<dbReference type="InterPro" id="IPR012340">
    <property type="entry name" value="NA-bd_OB-fold"/>
</dbReference>
<dbReference type="InterPro" id="IPR004115">
    <property type="entry name" value="GAD-like_sf"/>
</dbReference>
<dbReference type="GO" id="GO:0006422">
    <property type="term" value="P:aspartyl-tRNA aminoacylation"/>
    <property type="evidence" value="ECO:0007669"/>
    <property type="project" value="UniProtKB-UniRule"/>
</dbReference>
<dbReference type="InterPro" id="IPR029351">
    <property type="entry name" value="GAD_dom"/>
</dbReference>
<dbReference type="SUPFAM" id="SSF55681">
    <property type="entry name" value="Class II aaRS and biotin synthetases"/>
    <property type="match status" value="1"/>
</dbReference>
<feature type="domain" description="Aminoacyl-transfer RNA synthetases class-II family profile" evidence="8">
    <location>
        <begin position="144"/>
        <end position="557"/>
    </location>
</feature>
<comment type="subcellular location">
    <subcellularLocation>
        <location evidence="7">Cytoplasm</location>
    </subcellularLocation>
</comment>
<accession>A0A7C4QTE5</accession>